<accession>A0A382PX10</accession>
<dbReference type="SUPFAM" id="SSF52540">
    <property type="entry name" value="P-loop containing nucleoside triphosphate hydrolases"/>
    <property type="match status" value="1"/>
</dbReference>
<dbReference type="Gene3D" id="3.40.50.300">
    <property type="entry name" value="P-loop containing nucleotide triphosphate hydrolases"/>
    <property type="match status" value="1"/>
</dbReference>
<dbReference type="SMART" id="SM00072">
    <property type="entry name" value="GuKc"/>
    <property type="match status" value="1"/>
</dbReference>
<name>A0A382PX10_9ZZZZ</name>
<dbReference type="CDD" id="cd00071">
    <property type="entry name" value="GMPK"/>
    <property type="match status" value="1"/>
</dbReference>
<protein>
    <recommendedName>
        <fullName evidence="4">Guanylate kinase-like domain-containing protein</fullName>
    </recommendedName>
</protein>
<feature type="non-terminal residue" evidence="5">
    <location>
        <position position="1"/>
    </location>
</feature>
<dbReference type="EMBL" id="UINC01109587">
    <property type="protein sequence ID" value="SVC76501.1"/>
    <property type="molecule type" value="Genomic_DNA"/>
</dbReference>
<dbReference type="PROSITE" id="PS50052">
    <property type="entry name" value="GUANYLATE_KINASE_2"/>
    <property type="match status" value="1"/>
</dbReference>
<dbReference type="PANTHER" id="PTHR23117">
    <property type="entry name" value="GUANYLATE KINASE-RELATED"/>
    <property type="match status" value="1"/>
</dbReference>
<dbReference type="GO" id="GO:0005829">
    <property type="term" value="C:cytosol"/>
    <property type="evidence" value="ECO:0007669"/>
    <property type="project" value="TreeGrafter"/>
</dbReference>
<keyword evidence="3" id="KW-0418">Kinase</keyword>
<reference evidence="5" key="1">
    <citation type="submission" date="2018-05" db="EMBL/GenBank/DDBJ databases">
        <authorList>
            <person name="Lanie J.A."/>
            <person name="Ng W.-L."/>
            <person name="Kazmierczak K.M."/>
            <person name="Andrzejewski T.M."/>
            <person name="Davidsen T.M."/>
            <person name="Wayne K.J."/>
            <person name="Tettelin H."/>
            <person name="Glass J.I."/>
            <person name="Rusch D."/>
            <person name="Podicherti R."/>
            <person name="Tsui H.-C.T."/>
            <person name="Winkler M.E."/>
        </authorList>
    </citation>
    <scope>NUCLEOTIDE SEQUENCE</scope>
</reference>
<evidence type="ECO:0000256" key="1">
    <source>
        <dbReference type="ARBA" id="ARBA00005790"/>
    </source>
</evidence>
<dbReference type="Pfam" id="PF00625">
    <property type="entry name" value="Guanylate_kin"/>
    <property type="match status" value="1"/>
</dbReference>
<dbReference type="Gene3D" id="3.30.63.10">
    <property type="entry name" value="Guanylate Kinase phosphate binding domain"/>
    <property type="match status" value="1"/>
</dbReference>
<evidence type="ECO:0000256" key="2">
    <source>
        <dbReference type="ARBA" id="ARBA00022679"/>
    </source>
</evidence>
<dbReference type="InterPro" id="IPR027417">
    <property type="entry name" value="P-loop_NTPase"/>
</dbReference>
<evidence type="ECO:0000313" key="5">
    <source>
        <dbReference type="EMBL" id="SVC76501.1"/>
    </source>
</evidence>
<evidence type="ECO:0000256" key="3">
    <source>
        <dbReference type="ARBA" id="ARBA00022777"/>
    </source>
</evidence>
<dbReference type="FunFam" id="3.30.63.10:FF:000002">
    <property type="entry name" value="Guanylate kinase 1"/>
    <property type="match status" value="1"/>
</dbReference>
<gene>
    <name evidence="5" type="ORF">METZ01_LOCUS329355</name>
</gene>
<sequence length="120" mass="14772">VKLSISYTTRPKRKNEKNEKDYFFVNREKFNELVKKNYFVETAKVFDYYYGTPLENINKSFKKNNHILFDIDWQGAKKIRKRYDKSQIIDFFILPPNKKELKSRLEKRGRDNRREINKRL</sequence>
<dbReference type="InterPro" id="IPR008144">
    <property type="entry name" value="Guanylate_kin-like_dom"/>
</dbReference>
<feature type="non-terminal residue" evidence="5">
    <location>
        <position position="120"/>
    </location>
</feature>
<organism evidence="5">
    <name type="scientific">marine metagenome</name>
    <dbReference type="NCBI Taxonomy" id="408172"/>
    <lineage>
        <taxon>unclassified sequences</taxon>
        <taxon>metagenomes</taxon>
        <taxon>ecological metagenomes</taxon>
    </lineage>
</organism>
<dbReference type="InterPro" id="IPR008145">
    <property type="entry name" value="GK/Ca_channel_bsu"/>
</dbReference>
<dbReference type="PANTHER" id="PTHR23117:SF13">
    <property type="entry name" value="GUANYLATE KINASE"/>
    <property type="match status" value="1"/>
</dbReference>
<comment type="similarity">
    <text evidence="1">Belongs to the guanylate kinase family.</text>
</comment>
<dbReference type="GO" id="GO:0004385">
    <property type="term" value="F:GMP kinase activity"/>
    <property type="evidence" value="ECO:0007669"/>
    <property type="project" value="TreeGrafter"/>
</dbReference>
<proteinExistence type="inferred from homology"/>
<evidence type="ECO:0000259" key="4">
    <source>
        <dbReference type="PROSITE" id="PS50052"/>
    </source>
</evidence>
<dbReference type="AlphaFoldDB" id="A0A382PX10"/>
<keyword evidence="2" id="KW-0808">Transferase</keyword>
<feature type="domain" description="Guanylate kinase-like" evidence="4">
    <location>
        <begin position="1"/>
        <end position="120"/>
    </location>
</feature>